<evidence type="ECO:0000313" key="3">
    <source>
        <dbReference type="EMBL" id="AKH37976.1"/>
    </source>
</evidence>
<dbReference type="Proteomes" id="UP000034156">
    <property type="component" value="Chromosome"/>
</dbReference>
<dbReference type="KEGG" id="nco:AAW31_09355"/>
<sequence length="88" mass="10109">MNRKTGFQLVALSLSIASALLIAPTISYATEQGEQRREAREIRQEGRQGARETKAECRAGDEKTRPECRQEKRETKQDAREKGREIKY</sequence>
<evidence type="ECO:0000256" key="2">
    <source>
        <dbReference type="SAM" id="SignalP"/>
    </source>
</evidence>
<dbReference type="EMBL" id="VNHT01000008">
    <property type="protein sequence ID" value="TYP91574.1"/>
    <property type="molecule type" value="Genomic_DNA"/>
</dbReference>
<feature type="chain" id="PRO_5036292947" evidence="2">
    <location>
        <begin position="30"/>
        <end position="88"/>
    </location>
</feature>
<feature type="compositionally biased region" description="Basic and acidic residues" evidence="1">
    <location>
        <begin position="33"/>
        <end position="88"/>
    </location>
</feature>
<dbReference type="EMBL" id="CP011451">
    <property type="protein sequence ID" value="AKH37976.1"/>
    <property type="molecule type" value="Genomic_DNA"/>
</dbReference>
<evidence type="ECO:0000313" key="4">
    <source>
        <dbReference type="EMBL" id="TYP91574.1"/>
    </source>
</evidence>
<dbReference type="PATRIC" id="fig|44574.3.peg.2285"/>
<feature type="signal peptide" evidence="2">
    <location>
        <begin position="1"/>
        <end position="29"/>
    </location>
</feature>
<dbReference type="Proteomes" id="UP000324176">
    <property type="component" value="Unassembled WGS sequence"/>
</dbReference>
<evidence type="ECO:0000256" key="1">
    <source>
        <dbReference type="SAM" id="MobiDB-lite"/>
    </source>
</evidence>
<reference evidence="3 5" key="2">
    <citation type="journal article" date="2016" name="Genome Announc.">
        <title>Genome Sequence of Nitrosomonas communis Strain Nm2, a Mesophilic Ammonia-Oxidizing Bacterium Isolated from Mediterranean Soil.</title>
        <authorList>
            <person name="Kozlowski J.A."/>
            <person name="Kits K.D."/>
            <person name="Stein L.Y."/>
        </authorList>
    </citation>
    <scope>NUCLEOTIDE SEQUENCE [LARGE SCALE GENOMIC DNA]</scope>
    <source>
        <strain evidence="3 5">Nm2</strain>
    </source>
</reference>
<accession>A0A0F7KES2</accession>
<evidence type="ECO:0000313" key="5">
    <source>
        <dbReference type="Proteomes" id="UP000034156"/>
    </source>
</evidence>
<dbReference type="OrthoDB" id="8550270at2"/>
<evidence type="ECO:0000313" key="6">
    <source>
        <dbReference type="Proteomes" id="UP000324176"/>
    </source>
</evidence>
<keyword evidence="2" id="KW-0732">Signal</keyword>
<protein>
    <submittedName>
        <fullName evidence="3">Uncharacterized protein</fullName>
    </submittedName>
</protein>
<name>A0A0F7KES2_9PROT</name>
<keyword evidence="5" id="KW-1185">Reference proteome</keyword>
<proteinExistence type="predicted"/>
<dbReference type="AlphaFoldDB" id="A0A0F7KES2"/>
<reference evidence="5" key="1">
    <citation type="submission" date="2015-05" db="EMBL/GenBank/DDBJ databases">
        <title>Draft genome of Nitrosomonas communis strain Nm2.</title>
        <authorList>
            <person name="Kozlowski J.A."/>
            <person name="Kits K.D."/>
            <person name="Stein L.Y."/>
        </authorList>
    </citation>
    <scope>NUCLEOTIDE SEQUENCE [LARGE SCALE GENOMIC DNA]</scope>
    <source>
        <strain evidence="5">Nm2</strain>
    </source>
</reference>
<reference evidence="4 6" key="3">
    <citation type="submission" date="2019-07" db="EMBL/GenBank/DDBJ databases">
        <title>Active sludge and wastewater microbial communities from Klosterneuburg, Austria.</title>
        <authorList>
            <person name="Wagner M."/>
        </authorList>
    </citation>
    <scope>NUCLEOTIDE SEQUENCE [LARGE SCALE GENOMIC DNA]</scope>
    <source>
        <strain evidence="4 6">Nm2</strain>
    </source>
</reference>
<dbReference type="RefSeq" id="WP_046850043.1">
    <property type="nucleotide sequence ID" value="NZ_CP011451.1"/>
</dbReference>
<organism evidence="3 5">
    <name type="scientific">Nitrosomonas communis</name>
    <dbReference type="NCBI Taxonomy" id="44574"/>
    <lineage>
        <taxon>Bacteria</taxon>
        <taxon>Pseudomonadati</taxon>
        <taxon>Pseudomonadota</taxon>
        <taxon>Betaproteobacteria</taxon>
        <taxon>Nitrosomonadales</taxon>
        <taxon>Nitrosomonadaceae</taxon>
        <taxon>Nitrosomonas</taxon>
    </lineage>
</organism>
<gene>
    <name evidence="3" type="ORF">AAW31_09355</name>
    <name evidence="4" type="ORF">BCL69_10082</name>
</gene>
<feature type="region of interest" description="Disordered" evidence="1">
    <location>
        <begin position="31"/>
        <end position="88"/>
    </location>
</feature>